<protein>
    <submittedName>
        <fullName evidence="2">Uncharacterized protein</fullName>
    </submittedName>
</protein>
<feature type="region of interest" description="Disordered" evidence="1">
    <location>
        <begin position="254"/>
        <end position="308"/>
    </location>
</feature>
<proteinExistence type="predicted"/>
<name>A0A074X587_9PEZI</name>
<evidence type="ECO:0000313" key="3">
    <source>
        <dbReference type="Proteomes" id="UP000027730"/>
    </source>
</evidence>
<gene>
    <name evidence="2" type="ORF">M436DRAFT_78951</name>
</gene>
<dbReference type="OrthoDB" id="3870796at2759"/>
<feature type="region of interest" description="Disordered" evidence="1">
    <location>
        <begin position="164"/>
        <end position="215"/>
    </location>
</feature>
<evidence type="ECO:0000313" key="2">
    <source>
        <dbReference type="EMBL" id="KEQ77227.1"/>
    </source>
</evidence>
<feature type="compositionally biased region" description="Basic and acidic residues" evidence="1">
    <location>
        <begin position="254"/>
        <end position="271"/>
    </location>
</feature>
<dbReference type="GeneID" id="25416347"/>
<dbReference type="EMBL" id="KL584703">
    <property type="protein sequence ID" value="KEQ77227.1"/>
    <property type="molecule type" value="Genomic_DNA"/>
</dbReference>
<reference evidence="2 3" key="1">
    <citation type="journal article" date="2014" name="BMC Genomics">
        <title>Genome sequencing of four Aureobasidium pullulans varieties: biotechnological potential, stress tolerance, and description of new species.</title>
        <authorList>
            <person name="Gostin Ar C."/>
            <person name="Ohm R.A."/>
            <person name="Kogej T."/>
            <person name="Sonjak S."/>
            <person name="Turk M."/>
            <person name="Zajc J."/>
            <person name="Zalar P."/>
            <person name="Grube M."/>
            <person name="Sun H."/>
            <person name="Han J."/>
            <person name="Sharma A."/>
            <person name="Chiniquy J."/>
            <person name="Ngan C.Y."/>
            <person name="Lipzen A."/>
            <person name="Barry K."/>
            <person name="Grigoriev I.V."/>
            <person name="Gunde-Cimerman N."/>
        </authorList>
    </citation>
    <scope>NUCLEOTIDE SEQUENCE [LARGE SCALE GENOMIC DNA]</scope>
    <source>
        <strain evidence="2 3">CBS 147.97</strain>
    </source>
</reference>
<sequence length="365" mass="39213">MSLSLPPQGDSQQVMSSISPPQIDIVIPSGSVSHEFESWPTPTENSSAVVAAEPIPQVVTDLTTKQVAAESTTDQVSIKSTPDQVTTESATDRIAAKMLSKEVTAISFPDQAAIKSIQNQVTTEPTPVQIATKPAPDHVDSSEHCGFSVKRSFPKRFQKILVTTRLKRRKPKARMPIDQSDEEPRQPEAPGSPDESDEPPRIPGPRGRSIASKIPSHIKLSSLHDDGQGCWTDEFGYIYRSGIDMSISHLSLGEESRVPRAPDVPDDRVDSRIPAGSLGAAGGFSEKQDLRDDGAPGRAPRVSEDEHRQAILEDQRVFELEAIEAVLESHDVSGDGVVDIGVNDSNDAESSCCDAGGCCSDTGDE</sequence>
<feature type="region of interest" description="Disordered" evidence="1">
    <location>
        <begin position="1"/>
        <end position="20"/>
    </location>
</feature>
<feature type="region of interest" description="Disordered" evidence="1">
    <location>
        <begin position="334"/>
        <end position="365"/>
    </location>
</feature>
<dbReference type="AlphaFoldDB" id="A0A074X587"/>
<evidence type="ECO:0000256" key="1">
    <source>
        <dbReference type="SAM" id="MobiDB-lite"/>
    </source>
</evidence>
<dbReference type="Proteomes" id="UP000027730">
    <property type="component" value="Unassembled WGS sequence"/>
</dbReference>
<accession>A0A074X587</accession>
<organism evidence="2 3">
    <name type="scientific">Aureobasidium namibiae CBS 147.97</name>
    <dbReference type="NCBI Taxonomy" id="1043004"/>
    <lineage>
        <taxon>Eukaryota</taxon>
        <taxon>Fungi</taxon>
        <taxon>Dikarya</taxon>
        <taxon>Ascomycota</taxon>
        <taxon>Pezizomycotina</taxon>
        <taxon>Dothideomycetes</taxon>
        <taxon>Dothideomycetidae</taxon>
        <taxon>Dothideales</taxon>
        <taxon>Saccotheciaceae</taxon>
        <taxon>Aureobasidium</taxon>
    </lineage>
</organism>
<feature type="compositionally biased region" description="Basic and acidic residues" evidence="1">
    <location>
        <begin position="286"/>
        <end position="308"/>
    </location>
</feature>
<dbReference type="RefSeq" id="XP_013431462.1">
    <property type="nucleotide sequence ID" value="XM_013576008.1"/>
</dbReference>
<dbReference type="HOGENOM" id="CLU_758583_0_0_1"/>
<keyword evidence="3" id="KW-1185">Reference proteome</keyword>